<evidence type="ECO:0000313" key="28">
    <source>
        <dbReference type="Proteomes" id="UP000293865"/>
    </source>
</evidence>
<evidence type="ECO:0000256" key="15">
    <source>
        <dbReference type="ARBA" id="ARBA00023014"/>
    </source>
</evidence>
<dbReference type="NCBIfam" id="TIGR02374">
    <property type="entry name" value="nitri_red_nirB"/>
    <property type="match status" value="1"/>
</dbReference>
<dbReference type="GO" id="GO:0050661">
    <property type="term" value="F:NADP binding"/>
    <property type="evidence" value="ECO:0007669"/>
    <property type="project" value="UniProtKB-UniRule"/>
</dbReference>
<evidence type="ECO:0000256" key="19">
    <source>
        <dbReference type="PIRNR" id="PIRNR037149"/>
    </source>
</evidence>
<dbReference type="UniPathway" id="UPA00653"/>
<dbReference type="Pfam" id="PF04324">
    <property type="entry name" value="Fer2_BFD"/>
    <property type="match status" value="1"/>
</dbReference>
<dbReference type="GO" id="GO:0046872">
    <property type="term" value="F:metal ion binding"/>
    <property type="evidence" value="ECO:0007669"/>
    <property type="project" value="UniProtKB-KW"/>
</dbReference>
<feature type="binding site" evidence="20">
    <location>
        <position position="654"/>
    </location>
    <ligand>
        <name>[4Fe-4S] cluster</name>
        <dbReference type="ChEBI" id="CHEBI:49883"/>
    </ligand>
</feature>
<evidence type="ECO:0000259" key="26">
    <source>
        <dbReference type="Pfam" id="PF18267"/>
    </source>
</evidence>
<dbReference type="FunFam" id="1.10.10.1100:FF:000002">
    <property type="entry name" value="Nitrite reductase large subunit"/>
    <property type="match status" value="1"/>
</dbReference>
<dbReference type="RefSeq" id="WP_129522546.1">
    <property type="nucleotide sequence ID" value="NZ_SDPN01000070.1"/>
</dbReference>
<dbReference type="GO" id="GO:0050311">
    <property type="term" value="F:sulfite reductase (ferredoxin) activity"/>
    <property type="evidence" value="ECO:0007669"/>
    <property type="project" value="UniProtKB-EC"/>
</dbReference>
<evidence type="ECO:0000259" key="22">
    <source>
        <dbReference type="Pfam" id="PF01077"/>
    </source>
</evidence>
<feature type="domain" description="BFD-like [2Fe-2S]-binding" evidence="24">
    <location>
        <begin position="429"/>
        <end position="477"/>
    </location>
</feature>
<sequence>MSDNTLTRHLVVVGAGMVAHRFVESVRTRDPEGRWRITVIGEEDRLPYDRVGLTAFFDGATVDDLTLSREHFVDDERVSFLRGDAVVALDRDERRLRTASGTVVEWDELVLATGSYAASLAVDGFHLPGVFVYRTLDDLESLSSWVAERKGALDRPVRGIVVGGGLLGLEAAGALQGMDVEATIIQSSDRLMSAQLDAAGGEALARLIGARGIEVRTETITTRLDPGPHGGVAQLEFRDGSLAPADVVIFTVGVRPRDELARISGLKVDKRGGVIVDAGCRTSDPSIHAIGEVAAMEGRCVGLVAPGYAMAEVVATRLLGGEAEFPGYDLSTKLKLGGVDVASFGDAFGETPGALDVVYADPVAGVYKKLVLSDDASILLGGILVGDATAYASLRPLIGAKLGGDPSAYLLPETDGARPATGPLPDEALVCSCNAVSAGRIRSAVTDDGCTDVAGVKACTKAGAACGSCLPLVKRLVGAELEAAGVTLSSALCEHFASTRAQLFDQVRVAGLTTFSEIVTRFGTGRGCDICKPVVASILASQGAGHVLDGGRASLQDTNDHVMANLQKDGSYSVVPRIPGGEVTPEGLLVIGQVAKDFGLYTKITGGQRIDLFGARLEQLPEIWQRLVDGGFESGHAYGKSLRTVKSCVGSTWCRFGVQDSVGMAVELELRYRGLRSPHKLKLGVSGCARECAEARGKDVGVIATEQGWNLYVGGNGGFTPRHAQLLAEGLDSETLIRTIDRFLMYYIRTADRLQRTAPWLEELEGGLDALRAVIIDDSLGIADDLDAAMALHVDAYEDEWKATLDDPEKLKRFASFVNAPTTPDPSLAYTAERGQPRPATDAERESGGVLIAGTTLEVRR</sequence>
<evidence type="ECO:0000256" key="8">
    <source>
        <dbReference type="ARBA" id="ARBA00022630"/>
    </source>
</evidence>
<keyword evidence="13" id="KW-0560">Oxidoreductase</keyword>
<evidence type="ECO:0000259" key="25">
    <source>
        <dbReference type="Pfam" id="PF07992"/>
    </source>
</evidence>
<dbReference type="GO" id="GO:0051539">
    <property type="term" value="F:4 iron, 4 sulfur cluster binding"/>
    <property type="evidence" value="ECO:0007669"/>
    <property type="project" value="UniProtKB-KW"/>
</dbReference>
<dbReference type="FunFam" id="3.30.413.10:FF:000007">
    <property type="entry name" value="Nitrite reductase [NAD(P)H] large subunit"/>
    <property type="match status" value="1"/>
</dbReference>
<dbReference type="InterPro" id="IPR052034">
    <property type="entry name" value="NasD-like"/>
</dbReference>
<keyword evidence="11" id="KW-0883">Thioether bond</keyword>
<evidence type="ECO:0000256" key="11">
    <source>
        <dbReference type="ARBA" id="ARBA00022784"/>
    </source>
</evidence>
<feature type="region of interest" description="Disordered" evidence="21">
    <location>
        <begin position="825"/>
        <end position="861"/>
    </location>
</feature>
<comment type="cofactor">
    <cofactor evidence="17">
        <name>[2Fe-2S] cluster</name>
        <dbReference type="ChEBI" id="CHEBI:190135"/>
    </cofactor>
</comment>
<evidence type="ECO:0000256" key="17">
    <source>
        <dbReference type="ARBA" id="ARBA00034078"/>
    </source>
</evidence>
<dbReference type="SUPFAM" id="SSF55124">
    <property type="entry name" value="Nitrite/Sulfite reductase N-terminal domain-like"/>
    <property type="match status" value="1"/>
</dbReference>
<feature type="domain" description="FAD/NAD(P)-binding" evidence="25">
    <location>
        <begin position="9"/>
        <end position="294"/>
    </location>
</feature>
<dbReference type="OrthoDB" id="9768666at2"/>
<dbReference type="InterPro" id="IPR023753">
    <property type="entry name" value="FAD/NAD-binding_dom"/>
</dbReference>
<keyword evidence="8 19" id="KW-0285">Flavoprotein</keyword>
<dbReference type="NCBIfam" id="NF011565">
    <property type="entry name" value="PRK14989.1"/>
    <property type="match status" value="1"/>
</dbReference>
<dbReference type="InterPro" id="IPR036188">
    <property type="entry name" value="FAD/NAD-bd_sf"/>
</dbReference>
<keyword evidence="12 19" id="KW-0274">FAD</keyword>
<evidence type="ECO:0000256" key="20">
    <source>
        <dbReference type="PIRSR" id="PIRSR037149-1"/>
    </source>
</evidence>
<evidence type="ECO:0000256" key="3">
    <source>
        <dbReference type="ARBA" id="ARBA00005096"/>
    </source>
</evidence>
<evidence type="ECO:0000256" key="9">
    <source>
        <dbReference type="ARBA" id="ARBA00022714"/>
    </source>
</evidence>
<dbReference type="PANTHER" id="PTHR43809">
    <property type="entry name" value="NITRITE REDUCTASE (NADH) LARGE SUBUNIT"/>
    <property type="match status" value="1"/>
</dbReference>
<proteinExistence type="inferred from homology"/>
<keyword evidence="16 19" id="KW-0534">Nitrate assimilation</keyword>
<dbReference type="Proteomes" id="UP000293865">
    <property type="component" value="Unassembled WGS sequence"/>
</dbReference>
<accession>A0A4V1QWQ9</accession>
<dbReference type="PIRSF" id="PIRSF037149">
    <property type="entry name" value="NirB"/>
    <property type="match status" value="1"/>
</dbReference>
<comment type="pathway">
    <text evidence="3">Nitrogen metabolism; nitrate reduction (assimilation).</text>
</comment>
<dbReference type="InterPro" id="IPR041854">
    <property type="entry name" value="BFD-like_2Fe2S-bd_dom_sf"/>
</dbReference>
<evidence type="ECO:0000256" key="2">
    <source>
        <dbReference type="ARBA" id="ARBA00003247"/>
    </source>
</evidence>
<dbReference type="PRINTS" id="PR00397">
    <property type="entry name" value="SIROHAEM"/>
</dbReference>
<dbReference type="CDD" id="cd19944">
    <property type="entry name" value="NirB_Fer2_BFD-like_2"/>
    <property type="match status" value="1"/>
</dbReference>
<dbReference type="PROSITE" id="PS00365">
    <property type="entry name" value="NIR_SIR"/>
    <property type="match status" value="1"/>
</dbReference>
<dbReference type="InterPro" id="IPR045854">
    <property type="entry name" value="NO2/SO3_Rdtase_4Fe4S_sf"/>
</dbReference>
<dbReference type="InterPro" id="IPR007419">
    <property type="entry name" value="BFD-like_2Fe2S-bd_dom"/>
</dbReference>
<dbReference type="InterPro" id="IPR005117">
    <property type="entry name" value="NiRdtase/SiRdtase_haem-b_fer"/>
</dbReference>
<evidence type="ECO:0000259" key="24">
    <source>
        <dbReference type="Pfam" id="PF04324"/>
    </source>
</evidence>
<dbReference type="Gene3D" id="3.30.390.30">
    <property type="match status" value="1"/>
</dbReference>
<feature type="domain" description="Nitrite/sulphite reductase 4Fe-4S" evidence="22">
    <location>
        <begin position="639"/>
        <end position="775"/>
    </location>
</feature>
<evidence type="ECO:0000256" key="10">
    <source>
        <dbReference type="ARBA" id="ARBA00022723"/>
    </source>
</evidence>
<dbReference type="Pfam" id="PF18267">
    <property type="entry name" value="Rubredoxin_C"/>
    <property type="match status" value="1"/>
</dbReference>
<dbReference type="InterPro" id="IPR036136">
    <property type="entry name" value="Nit/Sulf_reduc_fer-like_dom_sf"/>
</dbReference>
<dbReference type="GO" id="GO:0020037">
    <property type="term" value="F:heme binding"/>
    <property type="evidence" value="ECO:0007669"/>
    <property type="project" value="InterPro"/>
</dbReference>
<name>A0A4V1QWQ9_9MICO</name>
<comment type="caution">
    <text evidence="27">The sequence shown here is derived from an EMBL/GenBank/DDBJ whole genome shotgun (WGS) entry which is preliminary data.</text>
</comment>
<organism evidence="27 28">
    <name type="scientific">Agromyces albus</name>
    <dbReference type="NCBI Taxonomy" id="205332"/>
    <lineage>
        <taxon>Bacteria</taxon>
        <taxon>Bacillati</taxon>
        <taxon>Actinomycetota</taxon>
        <taxon>Actinomycetes</taxon>
        <taxon>Micrococcales</taxon>
        <taxon>Microbacteriaceae</taxon>
        <taxon>Agromyces</taxon>
    </lineage>
</organism>
<feature type="binding site" evidence="20">
    <location>
        <position position="688"/>
    </location>
    <ligand>
        <name>[4Fe-4S] cluster</name>
        <dbReference type="ChEBI" id="CHEBI:49883"/>
    </ligand>
</feature>
<dbReference type="Gene3D" id="3.30.413.10">
    <property type="entry name" value="Sulfite Reductase Hemoprotein, domain 1"/>
    <property type="match status" value="1"/>
</dbReference>
<comment type="cofactor">
    <cofactor evidence="1 19">
        <name>FAD</name>
        <dbReference type="ChEBI" id="CHEBI:57692"/>
    </cofactor>
</comment>
<dbReference type="InterPro" id="IPR012744">
    <property type="entry name" value="Nitri_red_NirB"/>
</dbReference>
<dbReference type="GO" id="GO:0042128">
    <property type="term" value="P:nitrate assimilation"/>
    <property type="evidence" value="ECO:0007669"/>
    <property type="project" value="UniProtKB-UniRule"/>
</dbReference>
<dbReference type="Gene3D" id="1.10.10.1100">
    <property type="entry name" value="BFD-like [2Fe-2S]-binding domain"/>
    <property type="match status" value="1"/>
</dbReference>
<dbReference type="SUPFAM" id="SSF56014">
    <property type="entry name" value="Nitrite and sulphite reductase 4Fe-4S domain-like"/>
    <property type="match status" value="1"/>
</dbReference>
<gene>
    <name evidence="27" type="ORF">ESP51_19565</name>
</gene>
<dbReference type="Gene3D" id="3.50.50.60">
    <property type="entry name" value="FAD/NAD(P)-binding domain"/>
    <property type="match status" value="2"/>
</dbReference>
<feature type="binding site" evidence="20">
    <location>
        <position position="648"/>
    </location>
    <ligand>
        <name>[4Fe-4S] cluster</name>
        <dbReference type="ChEBI" id="CHEBI:49883"/>
    </ligand>
</feature>
<evidence type="ECO:0000259" key="23">
    <source>
        <dbReference type="Pfam" id="PF03460"/>
    </source>
</evidence>
<feature type="domain" description="NADH-rubredoxin oxidoreductase C-terminal" evidence="26">
    <location>
        <begin position="331"/>
        <end position="399"/>
    </location>
</feature>
<evidence type="ECO:0000256" key="14">
    <source>
        <dbReference type="ARBA" id="ARBA00023004"/>
    </source>
</evidence>
<dbReference type="InterPro" id="IPR006067">
    <property type="entry name" value="NO2/SO3_Rdtase_4Fe4S_dom"/>
</dbReference>
<dbReference type="InterPro" id="IPR041575">
    <property type="entry name" value="Rubredoxin_C"/>
</dbReference>
<feature type="binding site" description="axial binding residue" evidence="20">
    <location>
        <position position="692"/>
    </location>
    <ligand>
        <name>siroheme</name>
        <dbReference type="ChEBI" id="CHEBI:60052"/>
    </ligand>
    <ligandPart>
        <name>Fe</name>
        <dbReference type="ChEBI" id="CHEBI:18248"/>
    </ligandPart>
</feature>
<protein>
    <recommendedName>
        <fullName evidence="5">assimilatory sulfite reductase (ferredoxin)</fullName>
        <ecNumber evidence="5">1.8.7.1</ecNumber>
    </recommendedName>
</protein>
<dbReference type="GO" id="GO:0050660">
    <property type="term" value="F:flavin adenine dinucleotide binding"/>
    <property type="evidence" value="ECO:0007669"/>
    <property type="project" value="UniProtKB-UniRule"/>
</dbReference>
<comment type="cofactor">
    <cofactor evidence="20">
        <name>siroheme</name>
        <dbReference type="ChEBI" id="CHEBI:60052"/>
    </cofactor>
    <text evidence="20">Binds 1 siroheme per subunit.</text>
</comment>
<dbReference type="EMBL" id="SDPN01000070">
    <property type="protein sequence ID" value="RXZ67016.1"/>
    <property type="molecule type" value="Genomic_DNA"/>
</dbReference>
<dbReference type="InterPro" id="IPR017121">
    <property type="entry name" value="Nitrite_Rdtase_lsu"/>
</dbReference>
<dbReference type="AlphaFoldDB" id="A0A4V1QWQ9"/>
<dbReference type="InterPro" id="IPR016156">
    <property type="entry name" value="FAD/NAD-linked_Rdtase_dimer_sf"/>
</dbReference>
<feature type="domain" description="Nitrite/Sulfite reductase ferredoxin-like" evidence="23">
    <location>
        <begin position="567"/>
        <end position="627"/>
    </location>
</feature>
<evidence type="ECO:0000256" key="1">
    <source>
        <dbReference type="ARBA" id="ARBA00001974"/>
    </source>
</evidence>
<keyword evidence="10 20" id="KW-0479">Metal-binding</keyword>
<comment type="similarity">
    <text evidence="4">Belongs to the nitrite and sulfite reductase 4Fe-4S domain family.</text>
</comment>
<comment type="catalytic activity">
    <reaction evidence="18">
        <text>hydrogen sulfide + 6 oxidized [2Fe-2S]-[ferredoxin] + 3 H2O = sulfite + 6 reduced [2Fe-2S]-[ferredoxin] + 7 H(+)</text>
        <dbReference type="Rhea" id="RHEA:23132"/>
        <dbReference type="Rhea" id="RHEA-COMP:10000"/>
        <dbReference type="Rhea" id="RHEA-COMP:10001"/>
        <dbReference type="ChEBI" id="CHEBI:15377"/>
        <dbReference type="ChEBI" id="CHEBI:15378"/>
        <dbReference type="ChEBI" id="CHEBI:17359"/>
        <dbReference type="ChEBI" id="CHEBI:29919"/>
        <dbReference type="ChEBI" id="CHEBI:33737"/>
        <dbReference type="ChEBI" id="CHEBI:33738"/>
        <dbReference type="EC" id="1.8.7.1"/>
    </reaction>
</comment>
<evidence type="ECO:0000256" key="12">
    <source>
        <dbReference type="ARBA" id="ARBA00022827"/>
    </source>
</evidence>
<keyword evidence="14 20" id="KW-0408">Iron</keyword>
<reference evidence="27 28" key="1">
    <citation type="submission" date="2019-01" db="EMBL/GenBank/DDBJ databases">
        <title>Agromyces.</title>
        <authorList>
            <person name="Li J."/>
        </authorList>
    </citation>
    <scope>NUCLEOTIDE SEQUENCE [LARGE SCALE GENOMIC DNA]</scope>
    <source>
        <strain evidence="27 28">DSM 15934</strain>
    </source>
</reference>
<evidence type="ECO:0000256" key="21">
    <source>
        <dbReference type="SAM" id="MobiDB-lite"/>
    </source>
</evidence>
<comment type="cofactor">
    <cofactor evidence="20">
        <name>[4Fe-4S] cluster</name>
        <dbReference type="ChEBI" id="CHEBI:49883"/>
    </cofactor>
    <text evidence="20">Binds 1 [4Fe-4S] cluster per subunit.</text>
</comment>
<evidence type="ECO:0000256" key="5">
    <source>
        <dbReference type="ARBA" id="ARBA00012353"/>
    </source>
</evidence>
<evidence type="ECO:0000256" key="18">
    <source>
        <dbReference type="ARBA" id="ARBA00049518"/>
    </source>
</evidence>
<dbReference type="Pfam" id="PF03460">
    <property type="entry name" value="NIR_SIR_ferr"/>
    <property type="match status" value="1"/>
</dbReference>
<dbReference type="EC" id="1.8.7.1" evidence="5"/>
<evidence type="ECO:0000256" key="6">
    <source>
        <dbReference type="ARBA" id="ARBA00022485"/>
    </source>
</evidence>
<keyword evidence="6 20" id="KW-0004">4Fe-4S</keyword>
<comment type="function">
    <text evidence="2">Catalyzes the reduction of sulfite to sulfide, a step in the biosynthesis of sulfur-containing amino acids and cofactors.</text>
</comment>
<evidence type="ECO:0000256" key="7">
    <source>
        <dbReference type="ARBA" id="ARBA00022617"/>
    </source>
</evidence>
<feature type="binding site" evidence="20">
    <location>
        <position position="692"/>
    </location>
    <ligand>
        <name>[4Fe-4S] cluster</name>
        <dbReference type="ChEBI" id="CHEBI:49883"/>
    </ligand>
</feature>
<dbReference type="Pfam" id="PF01077">
    <property type="entry name" value="NIR_SIR"/>
    <property type="match status" value="1"/>
</dbReference>
<keyword evidence="7 20" id="KW-0349">Heme</keyword>
<dbReference type="InterPro" id="IPR006066">
    <property type="entry name" value="NO2/SO3_Rdtase_FeS/sirohaem_BS"/>
</dbReference>
<dbReference type="GO" id="GO:0051537">
    <property type="term" value="F:2 iron, 2 sulfur cluster binding"/>
    <property type="evidence" value="ECO:0007669"/>
    <property type="project" value="UniProtKB-KW"/>
</dbReference>
<evidence type="ECO:0000256" key="13">
    <source>
        <dbReference type="ARBA" id="ARBA00023002"/>
    </source>
</evidence>
<dbReference type="SUPFAM" id="SSF51905">
    <property type="entry name" value="FAD/NAD(P)-binding domain"/>
    <property type="match status" value="2"/>
</dbReference>
<evidence type="ECO:0000313" key="27">
    <source>
        <dbReference type="EMBL" id="RXZ67016.1"/>
    </source>
</evidence>
<dbReference type="Pfam" id="PF07992">
    <property type="entry name" value="Pyr_redox_2"/>
    <property type="match status" value="1"/>
</dbReference>
<keyword evidence="28" id="KW-1185">Reference proteome</keyword>
<dbReference type="PANTHER" id="PTHR43809:SF1">
    <property type="entry name" value="NITRITE REDUCTASE (NADH) LARGE SUBUNIT"/>
    <property type="match status" value="1"/>
</dbReference>
<evidence type="ECO:0000256" key="4">
    <source>
        <dbReference type="ARBA" id="ARBA00010429"/>
    </source>
</evidence>
<dbReference type="PRINTS" id="PR00368">
    <property type="entry name" value="FADPNR"/>
</dbReference>
<dbReference type="GO" id="GO:0098809">
    <property type="term" value="F:nitrite reductase activity"/>
    <property type="evidence" value="ECO:0007669"/>
    <property type="project" value="InterPro"/>
</dbReference>
<keyword evidence="9" id="KW-0001">2Fe-2S</keyword>
<keyword evidence="15 20" id="KW-0411">Iron-sulfur</keyword>
<dbReference type="GO" id="GO:0015980">
    <property type="term" value="P:energy derivation by oxidation of organic compounds"/>
    <property type="evidence" value="ECO:0007669"/>
    <property type="project" value="UniProtKB-ARBA"/>
</dbReference>
<evidence type="ECO:0000256" key="16">
    <source>
        <dbReference type="ARBA" id="ARBA00023063"/>
    </source>
</evidence>